<protein>
    <submittedName>
        <fullName evidence="2">Alpha/beta fold hydrolase</fullName>
    </submittedName>
</protein>
<dbReference type="PANTHER" id="PTHR12277:SF79">
    <property type="entry name" value="XAA-PRO DIPEPTIDYL-PEPTIDASE-RELATED"/>
    <property type="match status" value="1"/>
</dbReference>
<proteinExistence type="predicted"/>
<keyword evidence="3" id="KW-1185">Reference proteome</keyword>
<dbReference type="RefSeq" id="WP_119771835.1">
    <property type="nucleotide sequence ID" value="NZ_QYUO01000003.1"/>
</dbReference>
<dbReference type="Pfam" id="PF00561">
    <property type="entry name" value="Abhydrolase_1"/>
    <property type="match status" value="1"/>
</dbReference>
<dbReference type="InterPro" id="IPR000073">
    <property type="entry name" value="AB_hydrolase_1"/>
</dbReference>
<dbReference type="AlphaFoldDB" id="A0A3A3FFU3"/>
<dbReference type="GO" id="GO:0016787">
    <property type="term" value="F:hydrolase activity"/>
    <property type="evidence" value="ECO:0007669"/>
    <property type="project" value="UniProtKB-KW"/>
</dbReference>
<evidence type="ECO:0000313" key="2">
    <source>
        <dbReference type="EMBL" id="RJF91937.1"/>
    </source>
</evidence>
<comment type="caution">
    <text evidence="2">The sequence shown here is derived from an EMBL/GenBank/DDBJ whole genome shotgun (WGS) entry which is preliminary data.</text>
</comment>
<dbReference type="EMBL" id="QYUO01000003">
    <property type="protein sequence ID" value="RJF91937.1"/>
    <property type="molecule type" value="Genomic_DNA"/>
</dbReference>
<dbReference type="InterPro" id="IPR029058">
    <property type="entry name" value="AB_hydrolase_fold"/>
</dbReference>
<organism evidence="2 3">
    <name type="scientific">Noviherbaspirillum saxi</name>
    <dbReference type="NCBI Taxonomy" id="2320863"/>
    <lineage>
        <taxon>Bacteria</taxon>
        <taxon>Pseudomonadati</taxon>
        <taxon>Pseudomonadota</taxon>
        <taxon>Betaproteobacteria</taxon>
        <taxon>Burkholderiales</taxon>
        <taxon>Oxalobacteraceae</taxon>
        <taxon>Noviherbaspirillum</taxon>
    </lineage>
</organism>
<dbReference type="Gene3D" id="3.40.50.1820">
    <property type="entry name" value="alpha/beta hydrolase"/>
    <property type="match status" value="1"/>
</dbReference>
<name>A0A3A3FFU3_9BURK</name>
<keyword evidence="2" id="KW-0378">Hydrolase</keyword>
<dbReference type="PANTHER" id="PTHR12277">
    <property type="entry name" value="ALPHA/BETA HYDROLASE DOMAIN-CONTAINING PROTEIN"/>
    <property type="match status" value="1"/>
</dbReference>
<dbReference type="Proteomes" id="UP000265955">
    <property type="component" value="Unassembled WGS sequence"/>
</dbReference>
<evidence type="ECO:0000259" key="1">
    <source>
        <dbReference type="Pfam" id="PF00561"/>
    </source>
</evidence>
<accession>A0A3A3FFU3</accession>
<reference evidence="3" key="1">
    <citation type="submission" date="2018-09" db="EMBL/GenBank/DDBJ databases">
        <authorList>
            <person name="Zhu H."/>
        </authorList>
    </citation>
    <scope>NUCLEOTIDE SEQUENCE [LARGE SCALE GENOMIC DNA]</scope>
    <source>
        <strain evidence="3">K1R23-30</strain>
    </source>
</reference>
<gene>
    <name evidence="2" type="ORF">D3871_25030</name>
</gene>
<dbReference type="OrthoDB" id="9798884at2"/>
<dbReference type="SUPFAM" id="SSF53474">
    <property type="entry name" value="alpha/beta-Hydrolases"/>
    <property type="match status" value="1"/>
</dbReference>
<sequence length="295" mass="32209">MNTITKRLLAAALGVAGSTWLGVLATLTARQHRFIFNPLSSQVPRPRSNGHRCRPVVLRSSDGTRLCGWLLTPRSPGRHPAAIYFGGRSEEVSWVIGAAETMFPDMAVLAVNYRGYGDSHGQPSERHLIGDAQMLFDWFAGHSRINAEKIAIIGRSLGSGVALQLAAQRPVAAIALLTPYDSILAIAQRRFRSMPISLVLKHRFESIKVAEKISAPVLVLRAESDDVVPRAHTDALVAKLHTVRIDQTIPESNHFNIPFLPATQQRVASYLTDLLFASEIEVPQPATALATAAFE</sequence>
<feature type="domain" description="AB hydrolase-1" evidence="1">
    <location>
        <begin position="105"/>
        <end position="180"/>
    </location>
</feature>
<evidence type="ECO:0000313" key="3">
    <source>
        <dbReference type="Proteomes" id="UP000265955"/>
    </source>
</evidence>